<name>A0A409W2H4_9AGAR</name>
<evidence type="ECO:0000313" key="1">
    <source>
        <dbReference type="EMBL" id="PPQ72707.1"/>
    </source>
</evidence>
<dbReference type="AlphaFoldDB" id="A0A409W2H4"/>
<accession>A0A409W2H4</accession>
<sequence length="589" mass="65858">MDEQLPQSQAISSESTTLSRYAVDTPTTSNLYNPQILTQVLSTILTITTSLPGAILSAFDKNSDRRQFLQKYGDAQASLEGAISNSLKHALEIQAFIYYFLNLEPVFSHACAESGSLRLERSQLDWKQLKPLVEKMGHRIQVLLDQFDNFFGLLSQAFELHPDLATETKGFASNSNVINQLDVFHQQNPIPHLNRKPTSWTPDRMNTVVFCHDSLLTFVHNLRSWWAQLIVEHEAIRWEDGMGRPDVLSSQMLNIAGHISCYIHGTHHGISGHLTRFSNTLDSLVFVAHSAKDLDRIADDIATSTSSQQTNPSLWTQEAQGDAFKLVRGPSLLLQEKHLVPLKKLFHRTRELSLDWSASIVEVNRLKKHGFFAIKLSIACRADIKDNRATSANRDIRVDPRGTPYARCTQMQIAWHLGCANGYQVASNKLDVIEVFPQNAVTDTTDVRYVMNSEMVFEPAYGDFSAGRIGRSESVEFVIPHSLSISSDRLPLKSNSGYDLRWTAQENGALKSGVRSFDLTAIVKLLGPSTQVLSTKLEITTTYAGEKVRSFGRSWKSVGQIDIGTQDRCHINLPLSSLETTFQLGDPDS</sequence>
<gene>
    <name evidence="1" type="ORF">CVT24_012918</name>
</gene>
<dbReference type="InParanoid" id="A0A409W2H4"/>
<proteinExistence type="predicted"/>
<reference evidence="1 2" key="1">
    <citation type="journal article" date="2018" name="Evol. Lett.">
        <title>Horizontal gene cluster transfer increased hallucinogenic mushroom diversity.</title>
        <authorList>
            <person name="Reynolds H.T."/>
            <person name="Vijayakumar V."/>
            <person name="Gluck-Thaler E."/>
            <person name="Korotkin H.B."/>
            <person name="Matheny P.B."/>
            <person name="Slot J.C."/>
        </authorList>
    </citation>
    <scope>NUCLEOTIDE SEQUENCE [LARGE SCALE GENOMIC DNA]</scope>
    <source>
        <strain evidence="1 2">2629</strain>
    </source>
</reference>
<dbReference type="EMBL" id="NHTK01005856">
    <property type="protein sequence ID" value="PPQ72707.1"/>
    <property type="molecule type" value="Genomic_DNA"/>
</dbReference>
<comment type="caution">
    <text evidence="1">The sequence shown here is derived from an EMBL/GenBank/DDBJ whole genome shotgun (WGS) entry which is preliminary data.</text>
</comment>
<dbReference type="Proteomes" id="UP000284842">
    <property type="component" value="Unassembled WGS sequence"/>
</dbReference>
<organism evidence="1 2">
    <name type="scientific">Panaeolus cyanescens</name>
    <dbReference type="NCBI Taxonomy" id="181874"/>
    <lineage>
        <taxon>Eukaryota</taxon>
        <taxon>Fungi</taxon>
        <taxon>Dikarya</taxon>
        <taxon>Basidiomycota</taxon>
        <taxon>Agaricomycotina</taxon>
        <taxon>Agaricomycetes</taxon>
        <taxon>Agaricomycetidae</taxon>
        <taxon>Agaricales</taxon>
        <taxon>Agaricineae</taxon>
        <taxon>Galeropsidaceae</taxon>
        <taxon>Panaeolus</taxon>
    </lineage>
</organism>
<evidence type="ECO:0000313" key="2">
    <source>
        <dbReference type="Proteomes" id="UP000284842"/>
    </source>
</evidence>
<keyword evidence="2" id="KW-1185">Reference proteome</keyword>
<protein>
    <submittedName>
        <fullName evidence="1">Uncharacterized protein</fullName>
    </submittedName>
</protein>